<name>A0AA37Q5E4_9BACT</name>
<dbReference type="GO" id="GO:0009245">
    <property type="term" value="P:lipid A biosynthetic process"/>
    <property type="evidence" value="ECO:0007669"/>
    <property type="project" value="UniProtKB-KW"/>
</dbReference>
<evidence type="ECO:0000256" key="11">
    <source>
        <dbReference type="SAM" id="Phobius"/>
    </source>
</evidence>
<dbReference type="SUPFAM" id="SSF103481">
    <property type="entry name" value="Multidrug resistance efflux transporter EmrE"/>
    <property type="match status" value="1"/>
</dbReference>
<dbReference type="Pfam" id="PF00892">
    <property type="entry name" value="EamA"/>
    <property type="match status" value="1"/>
</dbReference>
<feature type="domain" description="EamA" evidence="12">
    <location>
        <begin position="48"/>
        <end position="116"/>
    </location>
</feature>
<dbReference type="InterPro" id="IPR037185">
    <property type="entry name" value="EmrE-like"/>
</dbReference>
<dbReference type="InterPro" id="IPR000390">
    <property type="entry name" value="Small_drug/metabolite_transptr"/>
</dbReference>
<evidence type="ECO:0000256" key="7">
    <source>
        <dbReference type="ARBA" id="ARBA00022985"/>
    </source>
</evidence>
<accession>A0AA37Q5E4</accession>
<keyword evidence="6 11" id="KW-0812">Transmembrane</keyword>
<dbReference type="PANTHER" id="PTHR30561:SF9">
    <property type="entry name" value="4-AMINO-4-DEOXY-L-ARABINOSE-PHOSPHOUNDECAPRENOL FLIPPASE SUBUNIT ARNF-RELATED"/>
    <property type="match status" value="1"/>
</dbReference>
<proteinExistence type="predicted"/>
<keyword evidence="4" id="KW-0997">Cell inner membrane</keyword>
<evidence type="ECO:0000256" key="8">
    <source>
        <dbReference type="ARBA" id="ARBA00022989"/>
    </source>
</evidence>
<keyword evidence="10 11" id="KW-0472">Membrane</keyword>
<evidence type="ECO:0000259" key="12">
    <source>
        <dbReference type="Pfam" id="PF00892"/>
    </source>
</evidence>
<protein>
    <submittedName>
        <fullName evidence="13">4-amino-4-deoxy-L-arabinose-phosphoundecaprenol flippase subunit ArnF</fullName>
    </submittedName>
</protein>
<keyword evidence="3" id="KW-0444">Lipid biosynthesis</keyword>
<feature type="transmembrane region" description="Helical" evidence="11">
    <location>
        <begin position="48"/>
        <end position="67"/>
    </location>
</feature>
<keyword evidence="9" id="KW-0443">Lipid metabolism</keyword>
<keyword evidence="14" id="KW-1185">Reference proteome</keyword>
<dbReference type="GO" id="GO:0005886">
    <property type="term" value="C:plasma membrane"/>
    <property type="evidence" value="ECO:0007669"/>
    <property type="project" value="UniProtKB-SubCell"/>
</dbReference>
<evidence type="ECO:0000256" key="5">
    <source>
        <dbReference type="ARBA" id="ARBA00022556"/>
    </source>
</evidence>
<sequence length="119" mass="12389">MDARTAMLILGAVVTSAAGQLLLKSGAQQPAAHGPMAFLLAAARDGRVLAGIIAWGISAVCWLYVLRVAPLSRAYLLSSLTYVLVPLAGVHLFGESLRRPHVVGMVLILLGVACLLSGE</sequence>
<evidence type="ECO:0000313" key="13">
    <source>
        <dbReference type="EMBL" id="GLC24967.1"/>
    </source>
</evidence>
<dbReference type="GO" id="GO:0009103">
    <property type="term" value="P:lipopolysaccharide biosynthetic process"/>
    <property type="evidence" value="ECO:0007669"/>
    <property type="project" value="UniProtKB-KW"/>
</dbReference>
<keyword evidence="8 11" id="KW-1133">Transmembrane helix</keyword>
<dbReference type="EMBL" id="BRXS01000002">
    <property type="protein sequence ID" value="GLC24967.1"/>
    <property type="molecule type" value="Genomic_DNA"/>
</dbReference>
<evidence type="ECO:0000256" key="4">
    <source>
        <dbReference type="ARBA" id="ARBA00022519"/>
    </source>
</evidence>
<evidence type="ECO:0000256" key="1">
    <source>
        <dbReference type="ARBA" id="ARBA00004651"/>
    </source>
</evidence>
<feature type="transmembrane region" description="Helical" evidence="11">
    <location>
        <begin position="100"/>
        <end position="118"/>
    </location>
</feature>
<dbReference type="InterPro" id="IPR000620">
    <property type="entry name" value="EamA_dom"/>
</dbReference>
<reference evidence="13" key="1">
    <citation type="submission" date="2022-08" db="EMBL/GenBank/DDBJ databases">
        <title>Draft genome sequencing of Roseisolibacter agri AW1220.</title>
        <authorList>
            <person name="Tobiishi Y."/>
            <person name="Tonouchi A."/>
        </authorList>
    </citation>
    <scope>NUCLEOTIDE SEQUENCE</scope>
    <source>
        <strain evidence="13">AW1220</strain>
    </source>
</reference>
<dbReference type="AlphaFoldDB" id="A0AA37Q5E4"/>
<evidence type="ECO:0000256" key="10">
    <source>
        <dbReference type="ARBA" id="ARBA00023136"/>
    </source>
</evidence>
<gene>
    <name evidence="13" type="primary">arnF</name>
    <name evidence="13" type="ORF">rosag_14800</name>
</gene>
<dbReference type="PANTHER" id="PTHR30561">
    <property type="entry name" value="SMR FAMILY PROTON-DEPENDENT DRUG EFFLUX TRANSPORTER SUGE"/>
    <property type="match status" value="1"/>
</dbReference>
<feature type="transmembrane region" description="Helical" evidence="11">
    <location>
        <begin position="74"/>
        <end position="94"/>
    </location>
</feature>
<dbReference type="RefSeq" id="WP_284349410.1">
    <property type="nucleotide sequence ID" value="NZ_BRXS01000002.1"/>
</dbReference>
<comment type="subcellular location">
    <subcellularLocation>
        <location evidence="1">Cell membrane</location>
        <topology evidence="1">Multi-pass membrane protein</topology>
    </subcellularLocation>
</comment>
<comment type="caution">
    <text evidence="13">The sequence shown here is derived from an EMBL/GenBank/DDBJ whole genome shotgun (WGS) entry which is preliminary data.</text>
</comment>
<keyword evidence="5" id="KW-0441">Lipid A biosynthesis</keyword>
<evidence type="ECO:0000256" key="3">
    <source>
        <dbReference type="ARBA" id="ARBA00022516"/>
    </source>
</evidence>
<evidence type="ECO:0000313" key="14">
    <source>
        <dbReference type="Proteomes" id="UP001161325"/>
    </source>
</evidence>
<organism evidence="13 14">
    <name type="scientific">Roseisolibacter agri</name>
    <dbReference type="NCBI Taxonomy" id="2014610"/>
    <lineage>
        <taxon>Bacteria</taxon>
        <taxon>Pseudomonadati</taxon>
        <taxon>Gemmatimonadota</taxon>
        <taxon>Gemmatimonadia</taxon>
        <taxon>Gemmatimonadales</taxon>
        <taxon>Gemmatimonadaceae</taxon>
        <taxon>Roseisolibacter</taxon>
    </lineage>
</organism>
<evidence type="ECO:0000256" key="2">
    <source>
        <dbReference type="ARBA" id="ARBA00022475"/>
    </source>
</evidence>
<keyword evidence="7" id="KW-0448">Lipopolysaccharide biosynthesis</keyword>
<keyword evidence="2" id="KW-1003">Cell membrane</keyword>
<evidence type="ECO:0000256" key="6">
    <source>
        <dbReference type="ARBA" id="ARBA00022692"/>
    </source>
</evidence>
<dbReference type="Gene3D" id="1.10.3730.20">
    <property type="match status" value="1"/>
</dbReference>
<evidence type="ECO:0000256" key="9">
    <source>
        <dbReference type="ARBA" id="ARBA00023098"/>
    </source>
</evidence>
<dbReference type="Proteomes" id="UP001161325">
    <property type="component" value="Unassembled WGS sequence"/>
</dbReference>
<dbReference type="GO" id="GO:0022857">
    <property type="term" value="F:transmembrane transporter activity"/>
    <property type="evidence" value="ECO:0007669"/>
    <property type="project" value="InterPro"/>
</dbReference>